<dbReference type="PROSITE" id="PS50112">
    <property type="entry name" value="PAS"/>
    <property type="match status" value="1"/>
</dbReference>
<dbReference type="KEGG" id="tae:TepiRe1_2465"/>
<name>L0S223_TEPAE</name>
<gene>
    <name evidence="8" type="ordered locus">TEPIRE1_2465</name>
</gene>
<evidence type="ECO:0000256" key="1">
    <source>
        <dbReference type="ARBA" id="ARBA00022741"/>
    </source>
</evidence>
<evidence type="ECO:0000256" key="3">
    <source>
        <dbReference type="ARBA" id="ARBA00023015"/>
    </source>
</evidence>
<dbReference type="PROSITE" id="PS00676">
    <property type="entry name" value="SIGMA54_INTERACT_2"/>
    <property type="match status" value="1"/>
</dbReference>
<keyword evidence="5" id="KW-0804">Transcription</keyword>
<dbReference type="InterPro" id="IPR025944">
    <property type="entry name" value="Sigma_54_int_dom_CS"/>
</dbReference>
<dbReference type="CDD" id="cd00009">
    <property type="entry name" value="AAA"/>
    <property type="match status" value="1"/>
</dbReference>
<dbReference type="SUPFAM" id="SSF46689">
    <property type="entry name" value="Homeodomain-like"/>
    <property type="match status" value="1"/>
</dbReference>
<dbReference type="FunFam" id="3.40.50.300:FF:000006">
    <property type="entry name" value="DNA-binding transcriptional regulator NtrC"/>
    <property type="match status" value="1"/>
</dbReference>
<dbReference type="PROSITE" id="PS00675">
    <property type="entry name" value="SIGMA54_INTERACT_1"/>
    <property type="match status" value="1"/>
</dbReference>
<dbReference type="SUPFAM" id="SSF52540">
    <property type="entry name" value="P-loop containing nucleoside triphosphate hydrolases"/>
    <property type="match status" value="1"/>
</dbReference>
<dbReference type="InterPro" id="IPR002078">
    <property type="entry name" value="Sigma_54_int"/>
</dbReference>
<dbReference type="InterPro" id="IPR058031">
    <property type="entry name" value="AAA_lid_NorR"/>
</dbReference>
<dbReference type="SUPFAM" id="SSF55785">
    <property type="entry name" value="PYP-like sensor domain (PAS domain)"/>
    <property type="match status" value="1"/>
</dbReference>
<dbReference type="GO" id="GO:0006355">
    <property type="term" value="P:regulation of DNA-templated transcription"/>
    <property type="evidence" value="ECO:0007669"/>
    <property type="project" value="InterPro"/>
</dbReference>
<dbReference type="InterPro" id="IPR035965">
    <property type="entry name" value="PAS-like_dom_sf"/>
</dbReference>
<dbReference type="Gene3D" id="3.30.450.20">
    <property type="entry name" value="PAS domain"/>
    <property type="match status" value="1"/>
</dbReference>
<dbReference type="Proteomes" id="UP000010802">
    <property type="component" value="Chromosome"/>
</dbReference>
<dbReference type="Pfam" id="PF25601">
    <property type="entry name" value="AAA_lid_14"/>
    <property type="match status" value="1"/>
</dbReference>
<dbReference type="InterPro" id="IPR025943">
    <property type="entry name" value="Sigma_54_int_dom_ATP-bd_2"/>
</dbReference>
<dbReference type="PANTHER" id="PTHR32071">
    <property type="entry name" value="TRANSCRIPTIONAL REGULATORY PROTEIN"/>
    <property type="match status" value="1"/>
</dbReference>
<evidence type="ECO:0000256" key="4">
    <source>
        <dbReference type="ARBA" id="ARBA00023125"/>
    </source>
</evidence>
<dbReference type="InterPro" id="IPR025662">
    <property type="entry name" value="Sigma_54_int_dom_ATP-bd_1"/>
</dbReference>
<accession>L0S223</accession>
<keyword evidence="9" id="KW-1185">Reference proteome</keyword>
<dbReference type="Pfam" id="PF02954">
    <property type="entry name" value="HTH_8"/>
    <property type="match status" value="1"/>
</dbReference>
<feature type="domain" description="Sigma-54 factor interaction" evidence="6">
    <location>
        <begin position="104"/>
        <end position="333"/>
    </location>
</feature>
<dbReference type="Gene3D" id="1.10.10.60">
    <property type="entry name" value="Homeodomain-like"/>
    <property type="match status" value="1"/>
</dbReference>
<evidence type="ECO:0000256" key="5">
    <source>
        <dbReference type="ARBA" id="ARBA00023163"/>
    </source>
</evidence>
<dbReference type="InterPro" id="IPR009057">
    <property type="entry name" value="Homeodomain-like_sf"/>
</dbReference>
<sequence length="404" mass="45209">MFNPAAGRIMGISEKEAIGRSIDELVPETILNSVIEKNKAELGQVLRIGQAQVLANRVPIIINNKMVGAVTTIEDITKIQEYEQKIRTKLLVKGQVAKYKFSDIIGESDVLLKTKEKAKKYAATNGTVLIIGESGTGKEMFAQSIHLESERRNGPFVAVNCTAIPQNLLESELFGYQGGAFTGARKEGKSGLFTEAHGGTIFLDEIGEMSTELQVALLRVIQEREVRPVGSNKVIPIDVRIIAATNKDLLQEIQKGAFRRDLYYRLNILKLKVPALRERKEDIKLLSRYFVSKISLKYKKVVSITEGALDRLQRYSWPGNIRELENIIESLIVLADDIITEAQVDELIGENVEEDAENKDSLEIIKNKHILKVLSECGGNQTLAAKRLGISRTHLWRLINNYKK</sequence>
<evidence type="ECO:0000256" key="2">
    <source>
        <dbReference type="ARBA" id="ARBA00022840"/>
    </source>
</evidence>
<dbReference type="Gene3D" id="1.10.8.60">
    <property type="match status" value="1"/>
</dbReference>
<dbReference type="AlphaFoldDB" id="L0S223"/>
<dbReference type="PANTHER" id="PTHR32071:SF57">
    <property type="entry name" value="C4-DICARBOXYLATE TRANSPORT TRANSCRIPTIONAL REGULATORY PROTEIN DCTD"/>
    <property type="match status" value="1"/>
</dbReference>
<dbReference type="Gene3D" id="3.40.50.300">
    <property type="entry name" value="P-loop containing nucleotide triphosphate hydrolases"/>
    <property type="match status" value="1"/>
</dbReference>
<organism evidence="8 9">
    <name type="scientific">Tepidanaerobacter acetatoxydans (strain DSM 21804 / JCM 16047 / Re1)</name>
    <dbReference type="NCBI Taxonomy" id="1209989"/>
    <lineage>
        <taxon>Bacteria</taxon>
        <taxon>Bacillati</taxon>
        <taxon>Bacillota</taxon>
        <taxon>Clostridia</taxon>
        <taxon>Thermosediminibacterales</taxon>
        <taxon>Tepidanaerobacteraceae</taxon>
        <taxon>Tepidanaerobacter</taxon>
    </lineage>
</organism>
<dbReference type="InterPro" id="IPR003593">
    <property type="entry name" value="AAA+_ATPase"/>
</dbReference>
<keyword evidence="4" id="KW-0238">DNA-binding</keyword>
<dbReference type="PATRIC" id="fig|1209989.3.peg.2834"/>
<protein>
    <submittedName>
        <fullName evidence="8">PAS domain S-box domain-containing protein</fullName>
    </submittedName>
</protein>
<keyword evidence="2" id="KW-0067">ATP-binding</keyword>
<evidence type="ECO:0000313" key="8">
    <source>
        <dbReference type="EMBL" id="CCP27315.1"/>
    </source>
</evidence>
<proteinExistence type="predicted"/>
<feature type="domain" description="PAS" evidence="7">
    <location>
        <begin position="1"/>
        <end position="28"/>
    </location>
</feature>
<dbReference type="PROSITE" id="PS50045">
    <property type="entry name" value="SIGMA54_INTERACT_4"/>
    <property type="match status" value="1"/>
</dbReference>
<dbReference type="PROSITE" id="PS00688">
    <property type="entry name" value="SIGMA54_INTERACT_3"/>
    <property type="match status" value="1"/>
</dbReference>
<dbReference type="eggNOG" id="COG3829">
    <property type="taxonomic scope" value="Bacteria"/>
</dbReference>
<evidence type="ECO:0000259" key="6">
    <source>
        <dbReference type="PROSITE" id="PS50045"/>
    </source>
</evidence>
<evidence type="ECO:0000313" key="9">
    <source>
        <dbReference type="Proteomes" id="UP000010802"/>
    </source>
</evidence>
<reference evidence="9" key="1">
    <citation type="journal article" date="2013" name="Genome Announc.">
        <title>First genome sequence of a syntrophic acetate-oxidizing bacterium, Tepidanaerobacter acetatoxydans strain Re1.</title>
        <authorList>
            <person name="Manzoor S."/>
            <person name="Bongcam-Rudloff E."/>
            <person name="Schnurer A."/>
            <person name="Muller B."/>
        </authorList>
    </citation>
    <scope>NUCLEOTIDE SEQUENCE [LARGE SCALE GENOMIC DNA]</scope>
    <source>
        <strain evidence="9">Re1</strain>
    </source>
</reference>
<dbReference type="GO" id="GO:0043565">
    <property type="term" value="F:sequence-specific DNA binding"/>
    <property type="evidence" value="ECO:0007669"/>
    <property type="project" value="InterPro"/>
</dbReference>
<dbReference type="HOGENOM" id="CLU_000445_8_1_9"/>
<dbReference type="Pfam" id="PF00158">
    <property type="entry name" value="Sigma54_activat"/>
    <property type="match status" value="1"/>
</dbReference>
<dbReference type="CDD" id="cd00130">
    <property type="entry name" value="PAS"/>
    <property type="match status" value="1"/>
</dbReference>
<keyword evidence="3" id="KW-0805">Transcription regulation</keyword>
<evidence type="ECO:0000259" key="7">
    <source>
        <dbReference type="PROSITE" id="PS50112"/>
    </source>
</evidence>
<dbReference type="NCBIfam" id="TIGR00229">
    <property type="entry name" value="sensory_box"/>
    <property type="match status" value="1"/>
</dbReference>
<dbReference type="GO" id="GO:0005524">
    <property type="term" value="F:ATP binding"/>
    <property type="evidence" value="ECO:0007669"/>
    <property type="project" value="UniProtKB-KW"/>
</dbReference>
<keyword evidence="1" id="KW-0547">Nucleotide-binding</keyword>
<dbReference type="EMBL" id="HF563609">
    <property type="protein sequence ID" value="CCP27315.1"/>
    <property type="molecule type" value="Genomic_DNA"/>
</dbReference>
<dbReference type="InterPro" id="IPR027417">
    <property type="entry name" value="P-loop_NTPase"/>
</dbReference>
<dbReference type="InterPro" id="IPR000014">
    <property type="entry name" value="PAS"/>
</dbReference>
<dbReference type="SMART" id="SM00382">
    <property type="entry name" value="AAA"/>
    <property type="match status" value="1"/>
</dbReference>
<dbReference type="InterPro" id="IPR002197">
    <property type="entry name" value="HTH_Fis"/>
</dbReference>